<dbReference type="InterPro" id="IPR010426">
    <property type="entry name" value="MTTB_MeTrfase"/>
</dbReference>
<dbReference type="EMBL" id="JABBNT010000001">
    <property type="protein sequence ID" value="NMM42855.1"/>
    <property type="molecule type" value="Genomic_DNA"/>
</dbReference>
<dbReference type="PIRSF" id="PIRSF037567">
    <property type="entry name" value="MTTB_MeTrfase"/>
    <property type="match status" value="1"/>
</dbReference>
<dbReference type="EC" id="2.1.1.-" evidence="4"/>
<dbReference type="GO" id="GO:0032259">
    <property type="term" value="P:methylation"/>
    <property type="evidence" value="ECO:0007669"/>
    <property type="project" value="UniProtKB-KW"/>
</dbReference>
<evidence type="ECO:0000256" key="4">
    <source>
        <dbReference type="PIRNR" id="PIRNR037567"/>
    </source>
</evidence>
<keyword evidence="2 6" id="KW-0489">Methyltransferase</keyword>
<dbReference type="GO" id="GO:0008168">
    <property type="term" value="F:methyltransferase activity"/>
    <property type="evidence" value="ECO:0007669"/>
    <property type="project" value="UniProtKB-KW"/>
</dbReference>
<evidence type="ECO:0000256" key="3">
    <source>
        <dbReference type="ARBA" id="ARBA00022679"/>
    </source>
</evidence>
<dbReference type="Pfam" id="PF06253">
    <property type="entry name" value="MTTB"/>
    <property type="match status" value="1"/>
</dbReference>
<dbReference type="Gene3D" id="3.20.20.480">
    <property type="entry name" value="Trimethylamine methyltransferase-like"/>
    <property type="match status" value="1"/>
</dbReference>
<comment type="caution">
    <text evidence="6">The sequence shown here is derived from an EMBL/GenBank/DDBJ whole genome shotgun (WGS) entry which is preliminary data.</text>
</comment>
<comment type="similarity">
    <text evidence="1 4">Belongs to the trimethylamine methyltransferase family.</text>
</comment>
<evidence type="ECO:0000256" key="5">
    <source>
        <dbReference type="SAM" id="MobiDB-lite"/>
    </source>
</evidence>
<dbReference type="AlphaFoldDB" id="A0A7Y0DWG9"/>
<evidence type="ECO:0000256" key="1">
    <source>
        <dbReference type="ARBA" id="ARBA00007137"/>
    </source>
</evidence>
<evidence type="ECO:0000313" key="6">
    <source>
        <dbReference type="EMBL" id="NMM42855.1"/>
    </source>
</evidence>
<dbReference type="InterPro" id="IPR038601">
    <property type="entry name" value="MttB-like_sf"/>
</dbReference>
<keyword evidence="7" id="KW-1185">Reference proteome</keyword>
<organism evidence="6 7">
    <name type="scientific">Pacificispira spongiicola</name>
    <dbReference type="NCBI Taxonomy" id="2729598"/>
    <lineage>
        <taxon>Bacteria</taxon>
        <taxon>Pseudomonadati</taxon>
        <taxon>Pseudomonadota</taxon>
        <taxon>Alphaproteobacteria</taxon>
        <taxon>Rhodospirillales</taxon>
        <taxon>Rhodospirillaceae</taxon>
        <taxon>Pacificispira</taxon>
    </lineage>
</organism>
<sequence length="524" mass="56983">MVASEQAESGSTGGGRRAARGGGRAARQAARASAGKTAPAYITRQIGYFDLLNEETLDLIERNADTVLEEIGLDFRGDEEVLQMWRDQGCDVRGERVHFPKGLCKKLIQDTAPSLITQHARNPERTVKMGEGNTVLVPAYGPPFVRDLDKGRRYGTIEDFRNFVKLAYMSTGLHHSGGTLCEPVDVPVNKRHLDMVYSHMRWSDKPFMGSVTAPERAQDTVDMCKILFGADFVDQNCVVINLINANSPMVWDDTMLGALKVYARNNQATVISPFILSGAMSPVTIIGTLTQLYAEALAGMALTQVCRPGAPVVFGTFASSISMQSGAPTFGTPEPSLVLYGAAQLARRLGVPFRSGGGFTASKIADAQAAYESANTLQTAALGGVNFMLHTAGWLEGGLSMGYEKFVMDADQASMLGRLLNGPDLSENGQAMDAIREVGPGMHYLGCAHTQRNFETAFYRSPLADNNSYEQWEAEGSLDMNQRANAYWKKLLREYEAPAIDPAVDEALLAFIEQRKSSMPDAAY</sequence>
<feature type="compositionally biased region" description="Gly residues" evidence="5">
    <location>
        <begin position="11"/>
        <end position="24"/>
    </location>
</feature>
<gene>
    <name evidence="6" type="ORF">HH303_00085</name>
</gene>
<proteinExistence type="inferred from homology"/>
<dbReference type="GO" id="GO:0015948">
    <property type="term" value="P:methanogenesis"/>
    <property type="evidence" value="ECO:0007669"/>
    <property type="project" value="UniProtKB-UniRule"/>
</dbReference>
<feature type="compositionally biased region" description="Low complexity" evidence="5">
    <location>
        <begin position="25"/>
        <end position="34"/>
    </location>
</feature>
<reference evidence="6 7" key="1">
    <citation type="submission" date="2020-04" db="EMBL/GenBank/DDBJ databases">
        <title>Rhodospirillaceae bacterium KN72 isolated from deep sea.</title>
        <authorList>
            <person name="Zhang D.-C."/>
        </authorList>
    </citation>
    <scope>NUCLEOTIDE SEQUENCE [LARGE SCALE GENOMIC DNA]</scope>
    <source>
        <strain evidence="6 7">KN72</strain>
    </source>
</reference>
<dbReference type="Proteomes" id="UP000539372">
    <property type="component" value="Unassembled WGS sequence"/>
</dbReference>
<keyword evidence="3 4" id="KW-0808">Transferase</keyword>
<accession>A0A7Y0DWG9</accession>
<feature type="region of interest" description="Disordered" evidence="5">
    <location>
        <begin position="1"/>
        <end position="34"/>
    </location>
</feature>
<name>A0A7Y0DWG9_9PROT</name>
<protein>
    <recommendedName>
        <fullName evidence="4">Methyltransferase</fullName>
        <ecNumber evidence="4">2.1.1.-</ecNumber>
    </recommendedName>
</protein>
<evidence type="ECO:0000313" key="7">
    <source>
        <dbReference type="Proteomes" id="UP000539372"/>
    </source>
</evidence>
<evidence type="ECO:0000256" key="2">
    <source>
        <dbReference type="ARBA" id="ARBA00022603"/>
    </source>
</evidence>